<accession>M9NTX8</accession>
<proteinExistence type="predicted"/>
<feature type="transmembrane region" description="Helical" evidence="1">
    <location>
        <begin position="155"/>
        <end position="174"/>
    </location>
</feature>
<keyword evidence="1" id="KW-0472">Membrane</keyword>
<dbReference type="AlphaFoldDB" id="M9NTX8"/>
<name>M9NTX8_9GLOM</name>
<reference evidence="2" key="1">
    <citation type="journal article" date="2013" name="PLoS ONE">
        <title>Rapid Mitochondrial Genome Evolution through Invasion of Mobile Elements in Two Closely Related Species of Arbuscular Mycorrhizal Fungi.</title>
        <authorList>
            <person name="Beaudet D."/>
            <person name="Nadimi M."/>
            <person name="Iffis B."/>
            <person name="Hijri M."/>
        </authorList>
    </citation>
    <scope>NUCLEOTIDE SEQUENCE</scope>
    <source>
        <strain evidence="2">DAOM229456</strain>
    </source>
</reference>
<gene>
    <name evidence="2" type="primary">orf176</name>
</gene>
<sequence>MCSLSTWYLFEDFCKSVPFIGLPILNSIKKFRCLVFLGVFILCYPYLEMTFKVIHFLLVKPFFIHCNWVYDRISSSATMIKETVNPSESILNILLDSSRDLMDKLILTKKLLERRLIRVMEVARFGAIFKVVKCSFVLLALSIIFGLIYYFSSRIYSLVYGIFTSLISLLRSLYGL</sequence>
<evidence type="ECO:0000256" key="1">
    <source>
        <dbReference type="SAM" id="Phobius"/>
    </source>
</evidence>
<evidence type="ECO:0000313" key="2">
    <source>
        <dbReference type="EMBL" id="AFN06085.1"/>
    </source>
</evidence>
<feature type="transmembrane region" description="Helical" evidence="1">
    <location>
        <begin position="127"/>
        <end position="149"/>
    </location>
</feature>
<keyword evidence="1" id="KW-1133">Transmembrane helix</keyword>
<organism evidence="2">
    <name type="scientific">Glomus sp. DAOM 229456</name>
    <dbReference type="NCBI Taxonomy" id="1264587"/>
    <lineage>
        <taxon>Eukaryota</taxon>
        <taxon>Fungi</taxon>
        <taxon>Fungi incertae sedis</taxon>
        <taxon>Mucoromycota</taxon>
        <taxon>Glomeromycotina</taxon>
        <taxon>Glomeromycetes</taxon>
        <taxon>Glomerales</taxon>
        <taxon>Glomeraceae</taxon>
        <taxon>Glomus</taxon>
    </lineage>
</organism>
<keyword evidence="1" id="KW-0812">Transmembrane</keyword>
<geneLocation type="mitochondrion" evidence="2"/>
<protein>
    <submittedName>
        <fullName evidence="2">Uncharacterized protein</fullName>
    </submittedName>
</protein>
<keyword evidence="2" id="KW-0496">Mitochondrion</keyword>
<dbReference type="EMBL" id="JX065416">
    <property type="protein sequence ID" value="AFN06085.1"/>
    <property type="molecule type" value="Genomic_DNA"/>
</dbReference>